<feature type="compositionally biased region" description="Pro residues" evidence="1">
    <location>
        <begin position="37"/>
        <end position="50"/>
    </location>
</feature>
<feature type="compositionally biased region" description="Low complexity" evidence="1">
    <location>
        <begin position="16"/>
        <end position="25"/>
    </location>
</feature>
<dbReference type="AlphaFoldDB" id="A0A1K1LEI2"/>
<evidence type="ECO:0000313" key="2">
    <source>
        <dbReference type="EMBL" id="SFV73111.1"/>
    </source>
</evidence>
<feature type="region of interest" description="Disordered" evidence="1">
    <location>
        <begin position="1"/>
        <end position="98"/>
    </location>
</feature>
<dbReference type="KEGG" id="dpg:DESPIGER_1260"/>
<gene>
    <name evidence="2" type="ORF">DESPIGER_1260</name>
</gene>
<evidence type="ECO:0000256" key="1">
    <source>
        <dbReference type="SAM" id="MobiDB-lite"/>
    </source>
</evidence>
<evidence type="ECO:0000313" key="3">
    <source>
        <dbReference type="Proteomes" id="UP000186323"/>
    </source>
</evidence>
<accession>A0A1K1LEI2</accession>
<sequence length="98" mass="10434">MCGRPRAVFTERPSPRGRAAVPRRCPAARHRQTWRPLSPPPAGRPAPPPRTDAGRLRPRFLRRGGRGRATGTACCRSPAPPSLPRTPAGPAGTACGRA</sequence>
<feature type="compositionally biased region" description="Basic residues" evidence="1">
    <location>
        <begin position="56"/>
        <end position="66"/>
    </location>
</feature>
<dbReference type="Proteomes" id="UP000186323">
    <property type="component" value="Chromosome I"/>
</dbReference>
<reference evidence="3" key="1">
    <citation type="submission" date="2016-10" db="EMBL/GenBank/DDBJ databases">
        <authorList>
            <person name="Wegmann U."/>
        </authorList>
    </citation>
    <scope>NUCLEOTIDE SEQUENCE [LARGE SCALE GENOMIC DNA]</scope>
</reference>
<organism evidence="2 3">
    <name type="scientific">Desulfovibrio piger</name>
    <dbReference type="NCBI Taxonomy" id="901"/>
    <lineage>
        <taxon>Bacteria</taxon>
        <taxon>Pseudomonadati</taxon>
        <taxon>Thermodesulfobacteriota</taxon>
        <taxon>Desulfovibrionia</taxon>
        <taxon>Desulfovibrionales</taxon>
        <taxon>Desulfovibrionaceae</taxon>
        <taxon>Desulfovibrio</taxon>
    </lineage>
</organism>
<keyword evidence="3" id="KW-1185">Reference proteome</keyword>
<proteinExistence type="predicted"/>
<dbReference type="EMBL" id="LT630450">
    <property type="protein sequence ID" value="SFV73111.1"/>
    <property type="molecule type" value="Genomic_DNA"/>
</dbReference>
<protein>
    <submittedName>
        <fullName evidence="2">Uncharacterized protein</fullName>
    </submittedName>
</protein>
<name>A0A1K1LEI2_9BACT</name>